<name>E6K4L9_9BACT</name>
<dbReference type="AlphaFoldDB" id="E6K4L9"/>
<evidence type="ECO:0000313" key="1">
    <source>
        <dbReference type="EMBL" id="EFU31522.1"/>
    </source>
</evidence>
<keyword evidence="2" id="KW-1185">Reference proteome</keyword>
<evidence type="ECO:0000313" key="2">
    <source>
        <dbReference type="Proteomes" id="UP000003112"/>
    </source>
</evidence>
<dbReference type="EMBL" id="AEPD01000012">
    <property type="protein sequence ID" value="EFU31522.1"/>
    <property type="molecule type" value="Genomic_DNA"/>
</dbReference>
<gene>
    <name evidence="1" type="ORF">HMPREF6485_0637</name>
</gene>
<dbReference type="HOGENOM" id="CLU_2827556_0_0_10"/>
<reference evidence="1 2" key="1">
    <citation type="submission" date="2010-10" db="EMBL/GenBank/DDBJ databases">
        <authorList>
            <person name="Muzny D."/>
            <person name="Qin X."/>
            <person name="Deng J."/>
            <person name="Jiang H."/>
            <person name="Liu Y."/>
            <person name="Qu J."/>
            <person name="Song X.-Z."/>
            <person name="Zhang L."/>
            <person name="Thornton R."/>
            <person name="Coyle M."/>
            <person name="Francisco L."/>
            <person name="Jackson L."/>
            <person name="Javaid M."/>
            <person name="Korchina V."/>
            <person name="Kovar C."/>
            <person name="Mata R."/>
            <person name="Mathew T."/>
            <person name="Ngo R."/>
            <person name="Nguyen L."/>
            <person name="Nguyen N."/>
            <person name="Okwuonu G."/>
            <person name="Ongeri F."/>
            <person name="Pham C."/>
            <person name="Simmons D."/>
            <person name="Wilczek-Boney K."/>
            <person name="Hale W."/>
            <person name="Jakkamsetti A."/>
            <person name="Pham P."/>
            <person name="Ruth R."/>
            <person name="San Lucas F."/>
            <person name="Warren J."/>
            <person name="Zhang J."/>
            <person name="Zhao Z."/>
            <person name="Zhou C."/>
            <person name="Zhu D."/>
            <person name="Lee S."/>
            <person name="Bess C."/>
            <person name="Blankenburg K."/>
            <person name="Forbes L."/>
            <person name="Fu Q."/>
            <person name="Gubbala S."/>
            <person name="Hirani K."/>
            <person name="Jayaseelan J.C."/>
            <person name="Lara F."/>
            <person name="Munidasa M."/>
            <person name="Palculict T."/>
            <person name="Patil S."/>
            <person name="Pu L.-L."/>
            <person name="Saada N."/>
            <person name="Tang L."/>
            <person name="Weissenberger G."/>
            <person name="Zhu Y."/>
            <person name="Hemphill L."/>
            <person name="Shang Y."/>
            <person name="Youmans B."/>
            <person name="Ayvaz T."/>
            <person name="Ross M."/>
            <person name="Santibanez J."/>
            <person name="Aqrawi P."/>
            <person name="Gross S."/>
            <person name="Joshi V."/>
            <person name="Fowler G."/>
            <person name="Nazareth L."/>
            <person name="Reid J."/>
            <person name="Worley K."/>
            <person name="Petrosino J."/>
            <person name="Highlander S."/>
            <person name="Gibbs R."/>
        </authorList>
    </citation>
    <scope>NUCLEOTIDE SEQUENCE [LARGE SCALE GENOMIC DNA]</scope>
    <source>
        <strain evidence="1 2">ATCC 33574</strain>
    </source>
</reference>
<sequence>MGNGRGENACKAFSKDLIVRAIPRHGSLFQTTKEFPLKEACFPASRWGGKAPFRGLRGLLESFGVS</sequence>
<comment type="caution">
    <text evidence="1">The sequence shown here is derived from an EMBL/GenBank/DDBJ whole genome shotgun (WGS) entry which is preliminary data.</text>
</comment>
<dbReference type="Proteomes" id="UP000003112">
    <property type="component" value="Unassembled WGS sequence"/>
</dbReference>
<accession>E6K4L9</accession>
<proteinExistence type="predicted"/>
<organism evidence="1 2">
    <name type="scientific">Segatella buccae ATCC 33574</name>
    <dbReference type="NCBI Taxonomy" id="873513"/>
    <lineage>
        <taxon>Bacteria</taxon>
        <taxon>Pseudomonadati</taxon>
        <taxon>Bacteroidota</taxon>
        <taxon>Bacteroidia</taxon>
        <taxon>Bacteroidales</taxon>
        <taxon>Prevotellaceae</taxon>
        <taxon>Segatella</taxon>
    </lineage>
</organism>
<protein>
    <submittedName>
        <fullName evidence="1">Uncharacterized protein</fullName>
    </submittedName>
</protein>